<reference evidence="1" key="1">
    <citation type="submission" date="2021-06" db="EMBL/GenBank/DDBJ databases">
        <authorList>
            <person name="Kallberg Y."/>
            <person name="Tangrot J."/>
            <person name="Rosling A."/>
        </authorList>
    </citation>
    <scope>NUCLEOTIDE SEQUENCE</scope>
    <source>
        <strain evidence="1">IN212</strain>
    </source>
</reference>
<feature type="non-terminal residue" evidence="1">
    <location>
        <position position="1"/>
    </location>
</feature>
<dbReference type="EMBL" id="CAJVPZ010028503">
    <property type="protein sequence ID" value="CAG8731548.1"/>
    <property type="molecule type" value="Genomic_DNA"/>
</dbReference>
<protein>
    <submittedName>
        <fullName evidence="1">4167_t:CDS:1</fullName>
    </submittedName>
</protein>
<comment type="caution">
    <text evidence="1">The sequence shown here is derived from an EMBL/GenBank/DDBJ whole genome shotgun (WGS) entry which is preliminary data.</text>
</comment>
<proteinExistence type="predicted"/>
<dbReference type="AlphaFoldDB" id="A0A9N9NH12"/>
<gene>
    <name evidence="1" type="ORF">RFULGI_LOCUS12174</name>
</gene>
<accession>A0A9N9NH12</accession>
<evidence type="ECO:0000313" key="1">
    <source>
        <dbReference type="EMBL" id="CAG8731548.1"/>
    </source>
</evidence>
<dbReference type="Proteomes" id="UP000789396">
    <property type="component" value="Unassembled WGS sequence"/>
</dbReference>
<sequence>KEIVGKIKTRQIKKDKNGLEYLLLRLTTNESIFVFPQNHL</sequence>
<organism evidence="1 2">
    <name type="scientific">Racocetra fulgida</name>
    <dbReference type="NCBI Taxonomy" id="60492"/>
    <lineage>
        <taxon>Eukaryota</taxon>
        <taxon>Fungi</taxon>
        <taxon>Fungi incertae sedis</taxon>
        <taxon>Mucoromycota</taxon>
        <taxon>Glomeromycotina</taxon>
        <taxon>Glomeromycetes</taxon>
        <taxon>Diversisporales</taxon>
        <taxon>Gigasporaceae</taxon>
        <taxon>Racocetra</taxon>
    </lineage>
</organism>
<evidence type="ECO:0000313" key="2">
    <source>
        <dbReference type="Proteomes" id="UP000789396"/>
    </source>
</evidence>
<name>A0A9N9NH12_9GLOM</name>
<keyword evidence="2" id="KW-1185">Reference proteome</keyword>